<dbReference type="CDD" id="cd08010">
    <property type="entry name" value="MltG_like"/>
    <property type="match status" value="1"/>
</dbReference>
<evidence type="ECO:0000256" key="4">
    <source>
        <dbReference type="ARBA" id="ARBA00023136"/>
    </source>
</evidence>
<dbReference type="EC" id="4.2.2.29" evidence="7"/>
<evidence type="ECO:0000256" key="6">
    <source>
        <dbReference type="ARBA" id="ARBA00023316"/>
    </source>
</evidence>
<comment type="similarity">
    <text evidence="7">Belongs to the transglycosylase MltG family.</text>
</comment>
<comment type="function">
    <text evidence="7">Functions as a peptidoglycan terminase that cleaves nascent peptidoglycan strands endolytically to terminate their elongation.</text>
</comment>
<dbReference type="Gene3D" id="3.30.160.60">
    <property type="entry name" value="Classic Zinc Finger"/>
    <property type="match status" value="1"/>
</dbReference>
<dbReference type="PANTHER" id="PTHR30518">
    <property type="entry name" value="ENDOLYTIC MUREIN TRANSGLYCOSYLASE"/>
    <property type="match status" value="1"/>
</dbReference>
<dbReference type="GO" id="GO:0009252">
    <property type="term" value="P:peptidoglycan biosynthetic process"/>
    <property type="evidence" value="ECO:0007669"/>
    <property type="project" value="UniProtKB-UniRule"/>
</dbReference>
<dbReference type="EMBL" id="SRIB01000007">
    <property type="protein sequence ID" value="TFZ40001.1"/>
    <property type="molecule type" value="Genomic_DNA"/>
</dbReference>
<evidence type="ECO:0000256" key="7">
    <source>
        <dbReference type="HAMAP-Rule" id="MF_02065"/>
    </source>
</evidence>
<evidence type="ECO:0000256" key="5">
    <source>
        <dbReference type="ARBA" id="ARBA00023239"/>
    </source>
</evidence>
<dbReference type="Proteomes" id="UP000298381">
    <property type="component" value="Unassembled WGS sequence"/>
</dbReference>
<organism evidence="8 9">
    <name type="scientific">Soehngenia longivitae</name>
    <dbReference type="NCBI Taxonomy" id="2562294"/>
    <lineage>
        <taxon>Bacteria</taxon>
        <taxon>Bacillati</taxon>
        <taxon>Bacillota</taxon>
        <taxon>Tissierellia</taxon>
        <taxon>Tissierellales</taxon>
        <taxon>Tissierellaceae</taxon>
        <taxon>Soehngenia</taxon>
    </lineage>
</organism>
<dbReference type="Gene3D" id="3.30.1490.480">
    <property type="entry name" value="Endolytic murein transglycosylase"/>
    <property type="match status" value="1"/>
</dbReference>
<name>A0A4Z0D2N0_9FIRM</name>
<dbReference type="GO" id="GO:0005886">
    <property type="term" value="C:plasma membrane"/>
    <property type="evidence" value="ECO:0007669"/>
    <property type="project" value="UniProtKB-SubCell"/>
</dbReference>
<feature type="site" description="Important for catalytic activity" evidence="7">
    <location>
        <position position="217"/>
    </location>
</feature>
<keyword evidence="3 7" id="KW-1133">Transmembrane helix</keyword>
<evidence type="ECO:0000313" key="9">
    <source>
        <dbReference type="Proteomes" id="UP000298381"/>
    </source>
</evidence>
<accession>A0A4Z0D2N0</accession>
<dbReference type="RefSeq" id="WP_135271073.1">
    <property type="nucleotide sequence ID" value="NZ_SRIB01000007.1"/>
</dbReference>
<feature type="transmembrane region" description="Helical" evidence="7">
    <location>
        <begin position="5"/>
        <end position="26"/>
    </location>
</feature>
<dbReference type="InterPro" id="IPR003770">
    <property type="entry name" value="MLTG-like"/>
</dbReference>
<keyword evidence="9" id="KW-1185">Reference proteome</keyword>
<evidence type="ECO:0000313" key="8">
    <source>
        <dbReference type="EMBL" id="TFZ40001.1"/>
    </source>
</evidence>
<dbReference type="PANTHER" id="PTHR30518:SF2">
    <property type="entry name" value="ENDOLYTIC MUREIN TRANSGLYCOSYLASE"/>
    <property type="match status" value="1"/>
</dbReference>
<proteinExistence type="inferred from homology"/>
<gene>
    <name evidence="7 8" type="primary">mltG</name>
    <name evidence="8" type="ORF">E4100_05710</name>
</gene>
<dbReference type="GO" id="GO:0008932">
    <property type="term" value="F:lytic endotransglycosylase activity"/>
    <property type="evidence" value="ECO:0007669"/>
    <property type="project" value="UniProtKB-UniRule"/>
</dbReference>
<keyword evidence="6 7" id="KW-0961">Cell wall biogenesis/degradation</keyword>
<dbReference type="GO" id="GO:0071555">
    <property type="term" value="P:cell wall organization"/>
    <property type="evidence" value="ECO:0007669"/>
    <property type="project" value="UniProtKB-KW"/>
</dbReference>
<dbReference type="NCBIfam" id="TIGR00247">
    <property type="entry name" value="endolytic transglycosylase MltG"/>
    <property type="match status" value="1"/>
</dbReference>
<dbReference type="Pfam" id="PF02618">
    <property type="entry name" value="YceG"/>
    <property type="match status" value="1"/>
</dbReference>
<comment type="subcellular location">
    <subcellularLocation>
        <location evidence="7">Cell membrane</location>
        <topology evidence="7">Single-pass membrane protein</topology>
    </subcellularLocation>
</comment>
<evidence type="ECO:0000256" key="2">
    <source>
        <dbReference type="ARBA" id="ARBA00022692"/>
    </source>
</evidence>
<keyword evidence="4 7" id="KW-0472">Membrane</keyword>
<keyword evidence="2 7" id="KW-0812">Transmembrane</keyword>
<keyword evidence="5 7" id="KW-0456">Lyase</keyword>
<comment type="catalytic activity">
    <reaction evidence="7">
        <text>a peptidoglycan chain = a peptidoglycan chain with N-acetyl-1,6-anhydromuramyl-[peptide] at the reducing end + a peptidoglycan chain with N-acetylglucosamine at the non-reducing end.</text>
        <dbReference type="EC" id="4.2.2.29"/>
    </reaction>
</comment>
<evidence type="ECO:0000256" key="1">
    <source>
        <dbReference type="ARBA" id="ARBA00022475"/>
    </source>
</evidence>
<comment type="caution">
    <text evidence="8">The sequence shown here is derived from an EMBL/GenBank/DDBJ whole genome shotgun (WGS) entry which is preliminary data.</text>
</comment>
<sequence>MRKSILILILIAFIILISIITLPRYLSNTINNEEVIIVVEQGDNLRDIANKLYELKAIRSKNYFYYKGKSFGKDIKTGEYKVAPNTSFEDIYKMLTIGNESDTIKVTFPEGFTLYQFATKLEDNELVDKDEFIAATENYFDENLSDKVDNKDMYFSLEGYLFPDTYFFSKNQDEADIVALLVRTLNDKWTQEMEDQLIKMNRTKHEILTIASLIEREAYNDDERATIAGVIYNRLEVGMPLQIDASVIYGKGKGKEHLSVLTKNDLIEPNPYNTYVNKELPPGPIASPSLNSIIAALYPEEHDYFYYVMGENGHVFAKTYEEHLKNVENYRNMK</sequence>
<dbReference type="HAMAP" id="MF_02065">
    <property type="entry name" value="MltG"/>
    <property type="match status" value="1"/>
</dbReference>
<dbReference type="AlphaFoldDB" id="A0A4Z0D2N0"/>
<dbReference type="OrthoDB" id="9814591at2"/>
<keyword evidence="1 7" id="KW-1003">Cell membrane</keyword>
<protein>
    <recommendedName>
        <fullName evidence="7">Endolytic murein transglycosylase</fullName>
        <ecNumber evidence="7">4.2.2.29</ecNumber>
    </recommendedName>
    <alternativeName>
        <fullName evidence="7">Peptidoglycan lytic transglycosylase</fullName>
    </alternativeName>
    <alternativeName>
        <fullName evidence="7">Peptidoglycan polymerization terminase</fullName>
    </alternativeName>
</protein>
<evidence type="ECO:0000256" key="3">
    <source>
        <dbReference type="ARBA" id="ARBA00022989"/>
    </source>
</evidence>
<reference evidence="8 9" key="1">
    <citation type="submission" date="2019-03" db="EMBL/GenBank/DDBJ databases">
        <title>Draft genome sequence data and analysis of a Fermenting Bacterium, Soehngenia longevitae strain 1933PT, isolated from petroleum reservoir in Azerbaijan.</title>
        <authorList>
            <person name="Grouzdev D.S."/>
            <person name="Bidzhieva S.K."/>
            <person name="Sokolova D.S."/>
            <person name="Tourova T.P."/>
            <person name="Poltaraus A.B."/>
            <person name="Nazina T.N."/>
        </authorList>
    </citation>
    <scope>NUCLEOTIDE SEQUENCE [LARGE SCALE GENOMIC DNA]</scope>
    <source>
        <strain evidence="8 9">1933P</strain>
    </source>
</reference>